<gene>
    <name evidence="3" type="ORF">GCM10010201_20630</name>
</gene>
<accession>A0ABN3NJB0</accession>
<keyword evidence="1" id="KW-0732">Signal</keyword>
<feature type="chain" id="PRO_5046452674" description="M23ase beta-sheet core domain-containing protein" evidence="1">
    <location>
        <begin position="28"/>
        <end position="351"/>
    </location>
</feature>
<dbReference type="Pfam" id="PF01551">
    <property type="entry name" value="Peptidase_M23"/>
    <property type="match status" value="1"/>
</dbReference>
<protein>
    <recommendedName>
        <fullName evidence="2">M23ase beta-sheet core domain-containing protein</fullName>
    </recommendedName>
</protein>
<comment type="caution">
    <text evidence="3">The sequence shown here is derived from an EMBL/GenBank/DDBJ whole genome shotgun (WGS) entry which is preliminary data.</text>
</comment>
<feature type="signal peptide" evidence="1">
    <location>
        <begin position="1"/>
        <end position="27"/>
    </location>
</feature>
<feature type="domain" description="M23ase beta-sheet core" evidence="2">
    <location>
        <begin position="222"/>
        <end position="328"/>
    </location>
</feature>
<proteinExistence type="predicted"/>
<reference evidence="3 4" key="1">
    <citation type="journal article" date="2019" name="Int. J. Syst. Evol. Microbiol.">
        <title>The Global Catalogue of Microorganisms (GCM) 10K type strain sequencing project: providing services to taxonomists for standard genome sequencing and annotation.</title>
        <authorList>
            <consortium name="The Broad Institute Genomics Platform"/>
            <consortium name="The Broad Institute Genome Sequencing Center for Infectious Disease"/>
            <person name="Wu L."/>
            <person name="Ma J."/>
        </authorList>
    </citation>
    <scope>NUCLEOTIDE SEQUENCE [LARGE SCALE GENOMIC DNA]</scope>
    <source>
        <strain evidence="3 4">JCM 3367</strain>
    </source>
</reference>
<dbReference type="SUPFAM" id="SSF51261">
    <property type="entry name" value="Duplicated hybrid motif"/>
    <property type="match status" value="1"/>
</dbReference>
<dbReference type="Gene3D" id="2.70.70.10">
    <property type="entry name" value="Glucose Permease (Domain IIA)"/>
    <property type="match status" value="1"/>
</dbReference>
<evidence type="ECO:0000313" key="3">
    <source>
        <dbReference type="EMBL" id="GAA2522495.1"/>
    </source>
</evidence>
<dbReference type="InterPro" id="IPR050570">
    <property type="entry name" value="Cell_wall_metabolism_enzyme"/>
</dbReference>
<evidence type="ECO:0000259" key="2">
    <source>
        <dbReference type="Pfam" id="PF01551"/>
    </source>
</evidence>
<dbReference type="CDD" id="cd12797">
    <property type="entry name" value="M23_peptidase"/>
    <property type="match status" value="1"/>
</dbReference>
<sequence>MNARAILAVGAAVPVVLVLGVTLTAAAAGTIDQLPGDCLPTNASGTPQPGAGEGAHLELNAAQRANAVIIYTVGAKMRLPHRAGIVAIATALQESHLVNLGNLGANNDHDSLGLFQQRPSQGWGTPEQIMDPVYASTKFYQRLVRVKGWEQMSVTEAAQAVQRSAFPDAYAKWEPVATKLAGDAAKGLGRDPSAGCGIVGGWTAPVVAPIVSAFRGPGRPDHHGVDFGASRGTPIRAASAGVVIVAQCQTTPADWGCNRDGGISIGGCGWYVEIKHAGNVMTRYCHMLARPAVTVGQRVGAGQILGVVGTSGNSSGPHLHFEVHLGGDSNGTGAVDPVPFMHQHGIELGKK</sequence>
<dbReference type="EMBL" id="BAAARY010000008">
    <property type="protein sequence ID" value="GAA2522495.1"/>
    <property type="molecule type" value="Genomic_DNA"/>
</dbReference>
<organism evidence="3 4">
    <name type="scientific">Pilimelia columellifera subsp. columellifera</name>
    <dbReference type="NCBI Taxonomy" id="706583"/>
    <lineage>
        <taxon>Bacteria</taxon>
        <taxon>Bacillati</taxon>
        <taxon>Actinomycetota</taxon>
        <taxon>Actinomycetes</taxon>
        <taxon>Micromonosporales</taxon>
        <taxon>Micromonosporaceae</taxon>
        <taxon>Pilimelia</taxon>
    </lineage>
</organism>
<keyword evidence="4" id="KW-1185">Reference proteome</keyword>
<dbReference type="Proteomes" id="UP001499978">
    <property type="component" value="Unassembled WGS sequence"/>
</dbReference>
<evidence type="ECO:0000313" key="4">
    <source>
        <dbReference type="Proteomes" id="UP001499978"/>
    </source>
</evidence>
<dbReference type="InterPro" id="IPR016047">
    <property type="entry name" value="M23ase_b-sheet_dom"/>
</dbReference>
<name>A0ABN3NJB0_9ACTN</name>
<dbReference type="InterPro" id="IPR011055">
    <property type="entry name" value="Dup_hybrid_motif"/>
</dbReference>
<dbReference type="PANTHER" id="PTHR21666:SF270">
    <property type="entry name" value="MUREIN HYDROLASE ACTIVATOR ENVC"/>
    <property type="match status" value="1"/>
</dbReference>
<dbReference type="PANTHER" id="PTHR21666">
    <property type="entry name" value="PEPTIDASE-RELATED"/>
    <property type="match status" value="1"/>
</dbReference>
<evidence type="ECO:0000256" key="1">
    <source>
        <dbReference type="SAM" id="SignalP"/>
    </source>
</evidence>